<dbReference type="AlphaFoldDB" id="A0A517NN84"/>
<feature type="compositionally biased region" description="Basic and acidic residues" evidence="1">
    <location>
        <begin position="410"/>
        <end position="419"/>
    </location>
</feature>
<evidence type="ECO:0000313" key="3">
    <source>
        <dbReference type="EMBL" id="QDT08570.1"/>
    </source>
</evidence>
<evidence type="ECO:0000256" key="1">
    <source>
        <dbReference type="SAM" id="MobiDB-lite"/>
    </source>
</evidence>
<feature type="region of interest" description="Disordered" evidence="1">
    <location>
        <begin position="1"/>
        <end position="39"/>
    </location>
</feature>
<feature type="region of interest" description="Disordered" evidence="1">
    <location>
        <begin position="320"/>
        <end position="440"/>
    </location>
</feature>
<dbReference type="RefSeq" id="WP_145416092.1">
    <property type="nucleotide sequence ID" value="NZ_CP036526.1"/>
</dbReference>
<dbReference type="EMBL" id="CP036526">
    <property type="protein sequence ID" value="QDT08570.1"/>
    <property type="molecule type" value="Genomic_DNA"/>
</dbReference>
<name>A0A517NN84_9BACT</name>
<keyword evidence="2" id="KW-1133">Transmembrane helix</keyword>
<keyword evidence="2" id="KW-0812">Transmembrane</keyword>
<proteinExistence type="predicted"/>
<reference evidence="3 4" key="1">
    <citation type="submission" date="2019-02" db="EMBL/GenBank/DDBJ databases">
        <title>Deep-cultivation of Planctomycetes and their phenomic and genomic characterization uncovers novel biology.</title>
        <authorList>
            <person name="Wiegand S."/>
            <person name="Jogler M."/>
            <person name="Boedeker C."/>
            <person name="Pinto D."/>
            <person name="Vollmers J."/>
            <person name="Rivas-Marin E."/>
            <person name="Kohn T."/>
            <person name="Peeters S.H."/>
            <person name="Heuer A."/>
            <person name="Rast P."/>
            <person name="Oberbeckmann S."/>
            <person name="Bunk B."/>
            <person name="Jeske O."/>
            <person name="Meyerdierks A."/>
            <person name="Storesund J.E."/>
            <person name="Kallscheuer N."/>
            <person name="Luecker S."/>
            <person name="Lage O.M."/>
            <person name="Pohl T."/>
            <person name="Merkel B.J."/>
            <person name="Hornburger P."/>
            <person name="Mueller R.-W."/>
            <person name="Bruemmer F."/>
            <person name="Labrenz M."/>
            <person name="Spormann A.M."/>
            <person name="Op den Camp H."/>
            <person name="Overmann J."/>
            <person name="Amann R."/>
            <person name="Jetten M.S.M."/>
            <person name="Mascher T."/>
            <person name="Medema M.H."/>
            <person name="Devos D.P."/>
            <person name="Kaster A.-K."/>
            <person name="Ovreas L."/>
            <person name="Rohde M."/>
            <person name="Galperin M.Y."/>
            <person name="Jogler C."/>
        </authorList>
    </citation>
    <scope>NUCLEOTIDE SEQUENCE [LARGE SCALE GENOMIC DNA]</scope>
    <source>
        <strain evidence="3 4">K23_9</strain>
    </source>
</reference>
<evidence type="ECO:0000256" key="2">
    <source>
        <dbReference type="SAM" id="Phobius"/>
    </source>
</evidence>
<keyword evidence="2" id="KW-0472">Membrane</keyword>
<protein>
    <submittedName>
        <fullName evidence="3">Uncharacterized protein</fullName>
    </submittedName>
</protein>
<sequence>MTVAPQRPQDGNRRPKIRNSSAQQQNAAPQGGDAPQGIAANAVGELPPVLFQLPNLNPAPTAPVSATCEEPVCEINPSVVESLGASTTAVDAMMAVPAAGGPASGGSEAITGSGAISPEITLADNEPEMADRSIAARLFSHAMILGIVGLGATWIYVVAKNVRTSSGTQTAEVVDEDAASPVDETALAKSTVSLEDTVANAERLSLGSGHSLSAVAKPSTAKISKDLSTNLPVDLIAQADAAAKEAQATLERESAGTPSPKAQAIDAAKASQKLDTQLATDSSVNRTTTPAKAKLDSLANTNVATTSDSFAVTMPNAVMTKQTSAKPVSDRKKSDSGAAQVALTSPQQNAATGRLSAADASVPATPKLPVASDKSSEPVASRTPNGLTPPLPQTAMTAPPSTKTGSGTDTSKKNQDARRYSKTPSAVGDWLKYLPPAPQK</sequence>
<keyword evidence="4" id="KW-1185">Reference proteome</keyword>
<feature type="compositionally biased region" description="Low complexity" evidence="1">
    <location>
        <begin position="22"/>
        <end position="39"/>
    </location>
</feature>
<organism evidence="3 4">
    <name type="scientific">Stieleria marina</name>
    <dbReference type="NCBI Taxonomy" id="1930275"/>
    <lineage>
        <taxon>Bacteria</taxon>
        <taxon>Pseudomonadati</taxon>
        <taxon>Planctomycetota</taxon>
        <taxon>Planctomycetia</taxon>
        <taxon>Pirellulales</taxon>
        <taxon>Pirellulaceae</taxon>
        <taxon>Stieleria</taxon>
    </lineage>
</organism>
<feature type="compositionally biased region" description="Polar residues" evidence="1">
    <location>
        <begin position="342"/>
        <end position="351"/>
    </location>
</feature>
<evidence type="ECO:0000313" key="4">
    <source>
        <dbReference type="Proteomes" id="UP000319817"/>
    </source>
</evidence>
<feature type="transmembrane region" description="Helical" evidence="2">
    <location>
        <begin position="138"/>
        <end position="159"/>
    </location>
</feature>
<dbReference type="Proteomes" id="UP000319817">
    <property type="component" value="Chromosome"/>
</dbReference>
<gene>
    <name evidence="3" type="ORF">K239x_05100</name>
</gene>
<feature type="region of interest" description="Disordered" evidence="1">
    <location>
        <begin position="247"/>
        <end position="270"/>
    </location>
</feature>
<accession>A0A517NN84</accession>